<reference evidence="2 3" key="1">
    <citation type="submission" date="2019-05" db="EMBL/GenBank/DDBJ databases">
        <title>Another draft genome of Portunus trituberculatus and its Hox gene families provides insights of decapod evolution.</title>
        <authorList>
            <person name="Jeong J.-H."/>
            <person name="Song I."/>
            <person name="Kim S."/>
            <person name="Choi T."/>
            <person name="Kim D."/>
            <person name="Ryu S."/>
            <person name="Kim W."/>
        </authorList>
    </citation>
    <scope>NUCLEOTIDE SEQUENCE [LARGE SCALE GENOMIC DNA]</scope>
    <source>
        <tissue evidence="2">Muscle</tissue>
    </source>
</reference>
<gene>
    <name evidence="2" type="ORF">E2C01_074597</name>
</gene>
<keyword evidence="3" id="KW-1185">Reference proteome</keyword>
<name>A0A5B7IHN1_PORTR</name>
<feature type="compositionally biased region" description="Pro residues" evidence="1">
    <location>
        <begin position="65"/>
        <end position="79"/>
    </location>
</feature>
<dbReference type="EMBL" id="VSRR010052804">
    <property type="protein sequence ID" value="MPC80034.1"/>
    <property type="molecule type" value="Genomic_DNA"/>
</dbReference>
<accession>A0A5B7IHN1</accession>
<evidence type="ECO:0000313" key="3">
    <source>
        <dbReference type="Proteomes" id="UP000324222"/>
    </source>
</evidence>
<protein>
    <submittedName>
        <fullName evidence="2">Uncharacterized protein</fullName>
    </submittedName>
</protein>
<comment type="caution">
    <text evidence="2">The sequence shown here is derived from an EMBL/GenBank/DDBJ whole genome shotgun (WGS) entry which is preliminary data.</text>
</comment>
<organism evidence="2 3">
    <name type="scientific">Portunus trituberculatus</name>
    <name type="common">Swimming crab</name>
    <name type="synonym">Neptunus trituberculatus</name>
    <dbReference type="NCBI Taxonomy" id="210409"/>
    <lineage>
        <taxon>Eukaryota</taxon>
        <taxon>Metazoa</taxon>
        <taxon>Ecdysozoa</taxon>
        <taxon>Arthropoda</taxon>
        <taxon>Crustacea</taxon>
        <taxon>Multicrustacea</taxon>
        <taxon>Malacostraca</taxon>
        <taxon>Eumalacostraca</taxon>
        <taxon>Eucarida</taxon>
        <taxon>Decapoda</taxon>
        <taxon>Pleocyemata</taxon>
        <taxon>Brachyura</taxon>
        <taxon>Eubrachyura</taxon>
        <taxon>Portunoidea</taxon>
        <taxon>Portunidae</taxon>
        <taxon>Portuninae</taxon>
        <taxon>Portunus</taxon>
    </lineage>
</organism>
<dbReference type="Proteomes" id="UP000324222">
    <property type="component" value="Unassembled WGS sequence"/>
</dbReference>
<feature type="region of interest" description="Disordered" evidence="1">
    <location>
        <begin position="16"/>
        <end position="88"/>
    </location>
</feature>
<dbReference type="AlphaFoldDB" id="A0A5B7IHN1"/>
<evidence type="ECO:0000256" key="1">
    <source>
        <dbReference type="SAM" id="MobiDB-lite"/>
    </source>
</evidence>
<evidence type="ECO:0000313" key="2">
    <source>
        <dbReference type="EMBL" id="MPC80034.1"/>
    </source>
</evidence>
<proteinExistence type="predicted"/>
<sequence length="134" mass="14266">MAEKVWVIVGFDSQRRGGTRRARGTLRNFTKSTGHYRIGPERRPGGEDGSGPQTRARILREASGPPFPQPRREPSPAPRQPTGTAPALPLATGKLQILLSITTAVTRSLHVLCLPDVTLNTLVAARALAAAGLG</sequence>